<evidence type="ECO:0000313" key="1">
    <source>
        <dbReference type="EMBL" id="KAE8693340.1"/>
    </source>
</evidence>
<keyword evidence="2" id="KW-1185">Reference proteome</keyword>
<accession>A0A6A2ZNN8</accession>
<gene>
    <name evidence="1" type="ORF">F3Y22_tig00110813pilonHSYRG00203</name>
</gene>
<evidence type="ECO:0000313" key="2">
    <source>
        <dbReference type="Proteomes" id="UP000436088"/>
    </source>
</evidence>
<proteinExistence type="predicted"/>
<dbReference type="EMBL" id="VEPZ02001120">
    <property type="protein sequence ID" value="KAE8693340.1"/>
    <property type="molecule type" value="Genomic_DNA"/>
</dbReference>
<reference evidence="1" key="1">
    <citation type="submission" date="2019-09" db="EMBL/GenBank/DDBJ databases">
        <title>Draft genome information of white flower Hibiscus syriacus.</title>
        <authorList>
            <person name="Kim Y.-M."/>
        </authorList>
    </citation>
    <scope>NUCLEOTIDE SEQUENCE [LARGE SCALE GENOMIC DNA]</scope>
    <source>
        <strain evidence="1">YM2019G1</strain>
    </source>
</reference>
<dbReference type="AlphaFoldDB" id="A0A6A2ZNN8"/>
<name>A0A6A2ZNN8_HIBSY</name>
<protein>
    <submittedName>
        <fullName evidence="1">Pearli, putative isoform 1</fullName>
    </submittedName>
</protein>
<organism evidence="1 2">
    <name type="scientific">Hibiscus syriacus</name>
    <name type="common">Rose of Sharon</name>
    <dbReference type="NCBI Taxonomy" id="106335"/>
    <lineage>
        <taxon>Eukaryota</taxon>
        <taxon>Viridiplantae</taxon>
        <taxon>Streptophyta</taxon>
        <taxon>Embryophyta</taxon>
        <taxon>Tracheophyta</taxon>
        <taxon>Spermatophyta</taxon>
        <taxon>Magnoliopsida</taxon>
        <taxon>eudicotyledons</taxon>
        <taxon>Gunneridae</taxon>
        <taxon>Pentapetalae</taxon>
        <taxon>rosids</taxon>
        <taxon>malvids</taxon>
        <taxon>Malvales</taxon>
        <taxon>Malvaceae</taxon>
        <taxon>Malvoideae</taxon>
        <taxon>Hibiscus</taxon>
    </lineage>
</organism>
<sequence length="470" mass="53208">MISNSKLNFTTNGLPSFIKSQFQLHSEEYWTRNNTNLDFNFTTKDIQVKAQFHDEWAIHDFNFTTEDIVPTHPQFQLHNGGYRDHLRLNFTTKGLPSFRANFNFTAKDIGLKTTQTQFHDEVVADYQQTISQLNFMTKGPPAVSTSRRRESYTQAASISRLDFNFTTKDVQLKQGVSVNKLSSFRVNFNFTAEDIGLEITQLTLEFNFTTKDIQFQGSTSRRRGHIQLQLHNKGYRTLTEISSLLKTNHQSQNQRVSLPLPQTSNITSKSCLAFGSSIRVPAFSASQWINRKQTTVFTSHAQLNDVVELSSNSVAAINTKPKVSSPKEDGKKLTETAIPDAVAISAFMEQVLGLVKLVDSRDVIELQLKQSDCYLDDEDVTEPLRAMVMGAPSEDARHLAQRYDRMRREAEAHAIEVSKRQARVRAILGKEVTVAMTAVEAQQQRLTLQRLIAMVEASVSEGKYQLMKAL</sequence>
<comment type="caution">
    <text evidence="1">The sequence shown here is derived from an EMBL/GenBank/DDBJ whole genome shotgun (WGS) entry which is preliminary data.</text>
</comment>
<dbReference type="Proteomes" id="UP000436088">
    <property type="component" value="Unassembled WGS sequence"/>
</dbReference>